<dbReference type="FunFam" id="3.30.70.20:FF:000017">
    <property type="entry name" value="Epoxyqueuosine reductase"/>
    <property type="match status" value="1"/>
</dbReference>
<dbReference type="InterPro" id="IPR017900">
    <property type="entry name" value="4Fe4S_Fe_S_CS"/>
</dbReference>
<comment type="cofactor">
    <cofactor evidence="9">
        <name>[4Fe-4S] cluster</name>
        <dbReference type="ChEBI" id="CHEBI:49883"/>
    </cofactor>
    <text evidence="9">Binds 2 [4Fe-4S] clusters per monomer.</text>
</comment>
<dbReference type="Pfam" id="PF13484">
    <property type="entry name" value="Fer4_16"/>
    <property type="match status" value="1"/>
</dbReference>
<dbReference type="GO" id="GO:0005737">
    <property type="term" value="C:cytoplasm"/>
    <property type="evidence" value="ECO:0007669"/>
    <property type="project" value="UniProtKB-SubCell"/>
</dbReference>
<dbReference type="PANTHER" id="PTHR30002">
    <property type="entry name" value="EPOXYQUEUOSINE REDUCTASE"/>
    <property type="match status" value="1"/>
</dbReference>
<evidence type="ECO:0000256" key="2">
    <source>
        <dbReference type="ARBA" id="ARBA00022490"/>
    </source>
</evidence>
<feature type="region of interest" description="Disordered" evidence="10">
    <location>
        <begin position="1"/>
        <end position="22"/>
    </location>
</feature>
<dbReference type="PATRIC" id="fig|570277.3.peg.520"/>
<dbReference type="STRING" id="570277.EZMO1_0489"/>
<feature type="binding site" evidence="9">
    <location>
        <position position="91"/>
    </location>
    <ligand>
        <name>cob(II)alamin</name>
        <dbReference type="ChEBI" id="CHEBI:16304"/>
    </ligand>
</feature>
<evidence type="ECO:0000256" key="7">
    <source>
        <dbReference type="ARBA" id="ARBA00023004"/>
    </source>
</evidence>
<keyword evidence="5 9" id="KW-0671">Queuosine biosynthesis</keyword>
<dbReference type="GO" id="GO:0051539">
    <property type="term" value="F:4 iron, 4 sulfur cluster binding"/>
    <property type="evidence" value="ECO:0007669"/>
    <property type="project" value="UniProtKB-KW"/>
</dbReference>
<comment type="caution">
    <text evidence="9">Lacks conserved residue(s) required for the propagation of feature annotation.</text>
</comment>
<gene>
    <name evidence="9 12" type="primary">queG</name>
    <name evidence="12" type="ORF">EZMO1_0489</name>
</gene>
<feature type="binding site" evidence="9">
    <location>
        <position position="279"/>
    </location>
    <ligand>
        <name>[4Fe-4S] cluster</name>
        <dbReference type="ChEBI" id="CHEBI:49883"/>
        <label>2</label>
    </ligand>
</feature>
<dbReference type="SUPFAM" id="SSF54862">
    <property type="entry name" value="4Fe-4S ferredoxins"/>
    <property type="match status" value="1"/>
</dbReference>
<dbReference type="KEGG" id="emp:EZMO1_0489"/>
<dbReference type="Proteomes" id="UP000071065">
    <property type="component" value="Chromosome"/>
</dbReference>
<dbReference type="PROSITE" id="PS00198">
    <property type="entry name" value="4FE4S_FER_1"/>
    <property type="match status" value="1"/>
</dbReference>
<keyword evidence="2 9" id="KW-0963">Cytoplasm</keyword>
<dbReference type="Gene3D" id="3.30.70.20">
    <property type="match status" value="1"/>
</dbReference>
<evidence type="ECO:0000256" key="1">
    <source>
        <dbReference type="ARBA" id="ARBA00022485"/>
    </source>
</evidence>
<dbReference type="InterPro" id="IPR004453">
    <property type="entry name" value="QueG"/>
</dbReference>
<evidence type="ECO:0000256" key="8">
    <source>
        <dbReference type="ARBA" id="ARBA00023014"/>
    </source>
</evidence>
<dbReference type="InterPro" id="IPR013542">
    <property type="entry name" value="QueG_DUF1730"/>
</dbReference>
<dbReference type="GO" id="GO:0031419">
    <property type="term" value="F:cobalamin binding"/>
    <property type="evidence" value="ECO:0007669"/>
    <property type="project" value="UniProtKB-KW"/>
</dbReference>
<feature type="binding site" evidence="9">
    <location>
        <position position="251"/>
    </location>
    <ligand>
        <name>cob(II)alamin</name>
        <dbReference type="ChEBI" id="CHEBI:16304"/>
    </ligand>
</feature>
<name>A0A142B7L4_9GAMM</name>
<dbReference type="PANTHER" id="PTHR30002:SF4">
    <property type="entry name" value="EPOXYQUEUOSINE REDUCTASE"/>
    <property type="match status" value="1"/>
</dbReference>
<evidence type="ECO:0000256" key="6">
    <source>
        <dbReference type="ARBA" id="ARBA00023002"/>
    </source>
</evidence>
<reference evidence="12 13" key="1">
    <citation type="journal article" date="2016" name="Front. Microbiol.">
        <title>Genomic Insight into the Host-Endosymbiont Relationship of Endozoicomonas montiporae CL-33(T) with its Coral Host.</title>
        <authorList>
            <person name="Ding J.-Y."/>
            <person name="Shiu J.-H."/>
            <person name="Chen W.-M."/>
            <person name="Chiang Y.-R."/>
            <person name="Tang S.-L."/>
        </authorList>
    </citation>
    <scope>NUCLEOTIDE SEQUENCE [LARGE SCALE GENOMIC DNA]</scope>
    <source>
        <strain evidence="12 13">CL-33</strain>
    </source>
</reference>
<keyword evidence="6 9" id="KW-0560">Oxidoreductase</keyword>
<keyword evidence="8 9" id="KW-0411">Iron-sulfur</keyword>
<dbReference type="UniPathway" id="UPA00392"/>
<protein>
    <recommendedName>
        <fullName evidence="9">Epoxyqueuosine reductase</fullName>
        <ecNumber evidence="9">1.17.99.6</ecNumber>
    </recommendedName>
    <alternativeName>
        <fullName evidence="9">Queuosine biosynthesis protein QueG</fullName>
    </alternativeName>
</protein>
<evidence type="ECO:0000256" key="10">
    <source>
        <dbReference type="SAM" id="MobiDB-lite"/>
    </source>
</evidence>
<feature type="active site" description="Proton donor" evidence="9">
    <location>
        <position position="168"/>
    </location>
</feature>
<feature type="binding site" evidence="9">
    <location>
        <position position="223"/>
    </location>
    <ligand>
        <name>[4Fe-4S] cluster</name>
        <dbReference type="ChEBI" id="CHEBI:49883"/>
        <label>1</label>
    </ligand>
</feature>
<dbReference type="GO" id="GO:0046872">
    <property type="term" value="F:metal ion binding"/>
    <property type="evidence" value="ECO:0007669"/>
    <property type="project" value="UniProtKB-KW"/>
</dbReference>
<feature type="binding site" evidence="9">
    <location>
        <position position="226"/>
    </location>
    <ligand>
        <name>[4Fe-4S] cluster</name>
        <dbReference type="ChEBI" id="CHEBI:49883"/>
        <label>1</label>
    </ligand>
</feature>
<dbReference type="AlphaFoldDB" id="A0A142B7L4"/>
<accession>A0A142B7L4</accession>
<evidence type="ECO:0000259" key="11">
    <source>
        <dbReference type="PROSITE" id="PS51379"/>
    </source>
</evidence>
<evidence type="ECO:0000256" key="9">
    <source>
        <dbReference type="HAMAP-Rule" id="MF_00916"/>
    </source>
</evidence>
<evidence type="ECO:0000313" key="12">
    <source>
        <dbReference type="EMBL" id="AMO54740.1"/>
    </source>
</evidence>
<feature type="binding site" evidence="9">
    <location>
        <position position="168"/>
    </location>
    <ligand>
        <name>cob(II)alamin</name>
        <dbReference type="ChEBI" id="CHEBI:16304"/>
    </ligand>
</feature>
<dbReference type="HAMAP" id="MF_00916">
    <property type="entry name" value="QueG"/>
    <property type="match status" value="1"/>
</dbReference>
<evidence type="ECO:0000256" key="3">
    <source>
        <dbReference type="ARBA" id="ARBA00022694"/>
    </source>
</evidence>
<feature type="binding site" evidence="9">
    <location>
        <position position="283"/>
    </location>
    <ligand>
        <name>[4Fe-4S] cluster</name>
        <dbReference type="ChEBI" id="CHEBI:49883"/>
        <label>1</label>
    </ligand>
</feature>
<feature type="binding site" evidence="9">
    <location>
        <position position="192"/>
    </location>
    <ligand>
        <name>cob(II)alamin</name>
        <dbReference type="ChEBI" id="CHEBI:16304"/>
    </ligand>
</feature>
<dbReference type="InterPro" id="IPR017896">
    <property type="entry name" value="4Fe4S_Fe-S-bd"/>
</dbReference>
<dbReference type="EC" id="1.17.99.6" evidence="9"/>
<proteinExistence type="inferred from homology"/>
<feature type="binding site" evidence="9">
    <location>
        <position position="203"/>
    </location>
    <ligand>
        <name>cob(II)alamin</name>
        <dbReference type="ChEBI" id="CHEBI:16304"/>
    </ligand>
</feature>
<dbReference type="OrthoDB" id="9784571at2"/>
<dbReference type="EMBL" id="CP013251">
    <property type="protein sequence ID" value="AMO54740.1"/>
    <property type="molecule type" value="Genomic_DNA"/>
</dbReference>
<feature type="compositionally biased region" description="Polar residues" evidence="10">
    <location>
        <begin position="10"/>
        <end position="20"/>
    </location>
</feature>
<comment type="catalytic activity">
    <reaction evidence="9">
        <text>epoxyqueuosine(34) in tRNA + AH2 = queuosine(34) in tRNA + A + H2O</text>
        <dbReference type="Rhea" id="RHEA:32159"/>
        <dbReference type="Rhea" id="RHEA-COMP:18571"/>
        <dbReference type="Rhea" id="RHEA-COMP:18582"/>
        <dbReference type="ChEBI" id="CHEBI:13193"/>
        <dbReference type="ChEBI" id="CHEBI:15377"/>
        <dbReference type="ChEBI" id="CHEBI:17499"/>
        <dbReference type="ChEBI" id="CHEBI:194431"/>
        <dbReference type="ChEBI" id="CHEBI:194443"/>
        <dbReference type="EC" id="1.17.99.6"/>
    </reaction>
</comment>
<dbReference type="NCBIfam" id="TIGR00276">
    <property type="entry name" value="tRNA epoxyqueuosine(34) reductase QueG"/>
    <property type="match status" value="1"/>
</dbReference>
<comment type="cofactor">
    <cofactor evidence="9">
        <name>cob(II)alamin</name>
        <dbReference type="ChEBI" id="CHEBI:16304"/>
    </cofactor>
</comment>
<evidence type="ECO:0000313" key="13">
    <source>
        <dbReference type="Proteomes" id="UP000071065"/>
    </source>
</evidence>
<dbReference type="GO" id="GO:0008616">
    <property type="term" value="P:tRNA queuosine(34) biosynthetic process"/>
    <property type="evidence" value="ECO:0007669"/>
    <property type="project" value="UniProtKB-UniRule"/>
</dbReference>
<feature type="binding site" evidence="9">
    <location>
        <position position="229"/>
    </location>
    <ligand>
        <name>[4Fe-4S] cluster</name>
        <dbReference type="ChEBI" id="CHEBI:49883"/>
        <label>1</label>
    </ligand>
</feature>
<feature type="binding site" evidence="9">
    <location>
        <begin position="276"/>
        <end position="277"/>
    </location>
    <ligand>
        <name>cob(II)alamin</name>
        <dbReference type="ChEBI" id="CHEBI:16304"/>
    </ligand>
</feature>
<organism evidence="12 13">
    <name type="scientific">Endozoicomonas montiporae CL-33</name>
    <dbReference type="NCBI Taxonomy" id="570277"/>
    <lineage>
        <taxon>Bacteria</taxon>
        <taxon>Pseudomonadati</taxon>
        <taxon>Pseudomonadota</taxon>
        <taxon>Gammaproteobacteria</taxon>
        <taxon>Oceanospirillales</taxon>
        <taxon>Endozoicomonadaceae</taxon>
        <taxon>Endozoicomonas</taxon>
    </lineage>
</organism>
<keyword evidence="3 9" id="KW-0819">tRNA processing</keyword>
<comment type="function">
    <text evidence="9">Catalyzes the conversion of epoxyqueuosine (oQ) to queuosine (Q), which is a hypermodified base found in the wobble positions of tRNA(Asp), tRNA(Asn), tRNA(His) and tRNA(Tyr).</text>
</comment>
<feature type="binding site" evidence="9">
    <location>
        <position position="249"/>
    </location>
    <ligand>
        <name>[4Fe-4S] cluster</name>
        <dbReference type="ChEBI" id="CHEBI:49883"/>
        <label>2</label>
    </ligand>
</feature>
<evidence type="ECO:0000256" key="4">
    <source>
        <dbReference type="ARBA" id="ARBA00022723"/>
    </source>
</evidence>
<keyword evidence="4 9" id="KW-0479">Metal-binding</keyword>
<dbReference type="PROSITE" id="PS51379">
    <property type="entry name" value="4FE4S_FER_2"/>
    <property type="match status" value="1"/>
</dbReference>
<comment type="similarity">
    <text evidence="9">Belongs to the QueG family.</text>
</comment>
<sequence length="381" mass="43295">MLLNRLYPQESVSKNPTNPEFTEHFTEPASAKIDFAQLAEDIRQWARELGFQAIGISEGKVPEQDQQHFKEWLAMGFNGDLDYMERNQDLRFNPEALHPGMIRIISARMDYLPADTETVKILGEPEKAYVSRYALGRDYHKLIRKRLTQLGKKIESAVGDHGYRAFVDSAPVMERPLAQQAGLGWMGKHSLIINRQAGSFFFLGELFTNLPLPVDEPYDKNHCGRCSSCMDKCPTGAIVEPYRVDARKCISYLTIENSGSIPVELRSLMGNRIFGCDDCQLACPWNRFAKPTQESDFRPRHSLDAVDLADLFLWTEEEFLERTAGSAIRRAGFECWLRNIAVGLGNAPASDKVIQALKTRENDPSELVQEHVQWALDQHMK</sequence>
<dbReference type="GO" id="GO:0052693">
    <property type="term" value="F:epoxyqueuosine reductase activity"/>
    <property type="evidence" value="ECO:0007669"/>
    <property type="project" value="UniProtKB-UniRule"/>
</dbReference>
<feature type="domain" description="4Fe-4S ferredoxin-type" evidence="11">
    <location>
        <begin position="214"/>
        <end position="243"/>
    </location>
</feature>
<keyword evidence="7 9" id="KW-0408">Iron</keyword>
<keyword evidence="1 9" id="KW-0004">4Fe-4S</keyword>
<keyword evidence="9" id="KW-0846">Cobalamin</keyword>
<comment type="subunit">
    <text evidence="9">Monomer.</text>
</comment>
<comment type="pathway">
    <text evidence="9">tRNA modification; tRNA-queuosine biosynthesis.</text>
</comment>
<feature type="binding site" evidence="9">
    <location>
        <position position="276"/>
    </location>
    <ligand>
        <name>[4Fe-4S] cluster</name>
        <dbReference type="ChEBI" id="CHEBI:49883"/>
        <label>2</label>
    </ligand>
</feature>
<evidence type="ECO:0000256" key="5">
    <source>
        <dbReference type="ARBA" id="ARBA00022785"/>
    </source>
</evidence>
<comment type="subcellular location">
    <subcellularLocation>
        <location evidence="9">Cytoplasm</location>
    </subcellularLocation>
</comment>
<keyword evidence="9" id="KW-0170">Cobalt</keyword>
<dbReference type="Pfam" id="PF08331">
    <property type="entry name" value="QueG_DUF1730"/>
    <property type="match status" value="1"/>
</dbReference>
<feature type="binding site" evidence="9">
    <location>
        <position position="233"/>
    </location>
    <ligand>
        <name>[4Fe-4S] cluster</name>
        <dbReference type="ChEBI" id="CHEBI:49883"/>
        <label>2</label>
    </ligand>
</feature>